<reference evidence="2 3" key="1">
    <citation type="submission" date="2018-12" db="EMBL/GenBank/DDBJ databases">
        <title>Bacillus yapensis draft genome sequence.</title>
        <authorList>
            <person name="Yu L."/>
            <person name="Xu X."/>
            <person name="Tang X."/>
        </authorList>
    </citation>
    <scope>NUCLEOTIDE SEQUENCE [LARGE SCALE GENOMIC DNA]</scope>
    <source>
        <strain evidence="2 3">XXST-01</strain>
    </source>
</reference>
<feature type="transmembrane region" description="Helical" evidence="1">
    <location>
        <begin position="113"/>
        <end position="131"/>
    </location>
</feature>
<evidence type="ECO:0000313" key="2">
    <source>
        <dbReference type="EMBL" id="RTR30485.1"/>
    </source>
</evidence>
<keyword evidence="3" id="KW-1185">Reference proteome</keyword>
<feature type="transmembrane region" description="Helical" evidence="1">
    <location>
        <begin position="363"/>
        <end position="384"/>
    </location>
</feature>
<feature type="transmembrane region" description="Helical" evidence="1">
    <location>
        <begin position="180"/>
        <end position="201"/>
    </location>
</feature>
<dbReference type="AlphaFoldDB" id="A0A431W4V6"/>
<dbReference type="InterPro" id="IPR036927">
    <property type="entry name" value="Cyt_c_oxase-like_su1_sf"/>
</dbReference>
<feature type="transmembrane region" description="Helical" evidence="1">
    <location>
        <begin position="314"/>
        <end position="339"/>
    </location>
</feature>
<dbReference type="Proteomes" id="UP000271374">
    <property type="component" value="Unassembled WGS sequence"/>
</dbReference>
<dbReference type="OrthoDB" id="5245199at2"/>
<evidence type="ECO:0008006" key="4">
    <source>
        <dbReference type="Google" id="ProtNLM"/>
    </source>
</evidence>
<evidence type="ECO:0000313" key="3">
    <source>
        <dbReference type="Proteomes" id="UP000271374"/>
    </source>
</evidence>
<dbReference type="SUPFAM" id="SSF81442">
    <property type="entry name" value="Cytochrome c oxidase subunit I-like"/>
    <property type="match status" value="1"/>
</dbReference>
<keyword evidence="1" id="KW-1133">Transmembrane helix</keyword>
<keyword evidence="1" id="KW-0472">Membrane</keyword>
<feature type="transmembrane region" description="Helical" evidence="1">
    <location>
        <begin position="143"/>
        <end position="168"/>
    </location>
</feature>
<feature type="transmembrane region" description="Helical" evidence="1">
    <location>
        <begin position="86"/>
        <end position="107"/>
    </location>
</feature>
<name>A0A431W4V6_9BACI</name>
<evidence type="ECO:0000256" key="1">
    <source>
        <dbReference type="SAM" id="Phobius"/>
    </source>
</evidence>
<sequence>MTPQSIGSETNIKLPFSFILFSILAIIVSQVLFLFHGEALINGQFRIPAIWSAAHLFILGWALMIAMGAMYQLVPVAFLTAIWNETFGFIQFAVTALGVTTFAITLYVAPHLALVPGLVMLLGILMFLFQMGMTLRKQAEPNILTLFVGTALICLFLTILLGITLVISMKTGFAGELYPLLFKSHLLLGTAGWFTLLIFGFSYKMAPMFSLSHGYEMKLAKYVYGFYVSGLVFIIGSFFLNQVILQKFGFFLLLIGFSSFLWHIVTIIKKRIKKKLDRPFSFALLAILFGEIIHLLAFMAVMTNHFSSFVGPLMVAYLMLWIALSIIGYLYKIVPFLWWTHKYSKIIGKADVPTMKDMINEKLALPLFIGFILGIAIVSFGLVWKVTLLFYIGQITVTIASIVFGMAILAVMKK</sequence>
<accession>A0A431W4V6</accession>
<dbReference type="RefSeq" id="WP_126409158.1">
    <property type="nucleotide sequence ID" value="NZ_RXNT01000010.1"/>
</dbReference>
<feature type="transmembrane region" description="Helical" evidence="1">
    <location>
        <begin position="250"/>
        <end position="268"/>
    </location>
</feature>
<dbReference type="Gene3D" id="1.20.210.10">
    <property type="entry name" value="Cytochrome c oxidase-like, subunit I domain"/>
    <property type="match status" value="1"/>
</dbReference>
<organism evidence="2 3">
    <name type="scientific">Bacillus yapensis</name>
    <dbReference type="NCBI Taxonomy" id="2492960"/>
    <lineage>
        <taxon>Bacteria</taxon>
        <taxon>Bacillati</taxon>
        <taxon>Bacillota</taxon>
        <taxon>Bacilli</taxon>
        <taxon>Bacillales</taxon>
        <taxon>Bacillaceae</taxon>
        <taxon>Bacillus</taxon>
    </lineage>
</organism>
<keyword evidence="1" id="KW-0812">Transmembrane</keyword>
<feature type="transmembrane region" description="Helical" evidence="1">
    <location>
        <begin position="280"/>
        <end position="302"/>
    </location>
</feature>
<feature type="transmembrane region" description="Helical" evidence="1">
    <location>
        <begin position="222"/>
        <end position="244"/>
    </location>
</feature>
<feature type="transmembrane region" description="Helical" evidence="1">
    <location>
        <begin position="12"/>
        <end position="37"/>
    </location>
</feature>
<dbReference type="EMBL" id="RXNT01000010">
    <property type="protein sequence ID" value="RTR30485.1"/>
    <property type="molecule type" value="Genomic_DNA"/>
</dbReference>
<proteinExistence type="predicted"/>
<feature type="transmembrane region" description="Helical" evidence="1">
    <location>
        <begin position="390"/>
        <end position="412"/>
    </location>
</feature>
<comment type="caution">
    <text evidence="2">The sequence shown here is derived from an EMBL/GenBank/DDBJ whole genome shotgun (WGS) entry which is preliminary data.</text>
</comment>
<protein>
    <recommendedName>
        <fullName evidence="4">Cytochrome C oxidase subunit I</fullName>
    </recommendedName>
</protein>
<gene>
    <name evidence="2" type="ORF">EKG37_13375</name>
</gene>
<feature type="transmembrane region" description="Helical" evidence="1">
    <location>
        <begin position="49"/>
        <end position="74"/>
    </location>
</feature>